<feature type="domain" description="Guanylate cyclase" evidence="4">
    <location>
        <begin position="70"/>
        <end position="199"/>
    </location>
</feature>
<dbReference type="PROSITE" id="PS50125">
    <property type="entry name" value="GUANYLATE_CYCLASE_2"/>
    <property type="match status" value="2"/>
</dbReference>
<dbReference type="GO" id="GO:0004016">
    <property type="term" value="F:adenylate cyclase activity"/>
    <property type="evidence" value="ECO:0007669"/>
    <property type="project" value="TreeGrafter"/>
</dbReference>
<keyword evidence="2" id="KW-0067">ATP-binding</keyword>
<gene>
    <name evidence="5" type="ORF">QLX08_000044</name>
</gene>
<dbReference type="SUPFAM" id="SSF55073">
    <property type="entry name" value="Nucleotide cyclase"/>
    <property type="match status" value="2"/>
</dbReference>
<sequence>MDGARAARRISRRIINGSVIQKQKLMGYSENEIRAAKLRIEYHTKIFASMCPDEILDHYNDYKTRMYYTTLMLGDVSGFTELAEKFTKGKGGPSKLTETLNSYIGAMVQEILSHNGDVLKFSGDAFIVMWKLHEGMIMRDLAIEAMQTACVIQKHFGSYDTEVGVTLKVKLAIASGKTYFTSIGDQDSMSHYIITGKPVWDVKFAEGLCRGGDILVAPSSWQWVNPNEYIHESLPDGIHTLIITCRSMWYHAKDEELMDARDDEENGQYTNFYDSMITPRMVNRETEAVMMSLSGKYNEIGNFDQVDYSLRPKVIKIAKDRLKGVLKSYMLRPVIRSVEMDEPLEYLTEMRQVVILFINIITSNVDKQTLILLVDFVYKLVCKIVSGMRGCVNKTSLFDKDLMFLCVFGLRGDKHELESQVGLRCASKLRSKLTAIENIKSVTVGVTTGMTYCGVVGHILRREYTVIGMSVNKAARLMVAYKDKVVCDRESFLHSHLEARHFILQEPRYLKGITNVGPIYEFQEQPKYTVSNSVWIKYPLLGRHKELTIFKKMLMKLLSYSNLNKENRGSRPKYNTLLIKGEPRIGKTRLLDEFTQNIPVGTQCNHISLQAEHSETPYNLIHLLFSMPLGFTDTSTRKEREDKLLLRLGKLKYPQFLCIFNQPFNVHFSITQHYNALTDAEKKKLLRKFLLKLMKSCFQELWVVIIDDAEYCDPESLSIFDVFVKKDMIFFVLSIGRKLSVDFPVYFNLLHRGKVIQLIGIDRWYHAGLVCQILNVKGLPAELEKRIQEKSLGNPGWIESYLVSLLQIGDLEIIHITKKEAGIKGYVLPPTYMLKRYSADLTNGDAINHDDRKDKWQIYKTSFKDSAISLLEKSMTDIHKPHFVGNDDDDDETMIAVCNISESFTFEEIEPEITMDVMILKLFDSLTPLDQLLLKCASVIGETINRHMLESLMSGTSKREIALAVTKLFEIRVFGCAVGDFTKNTGPIILIKNMQNHISDMDLFCKCIGLSIPDELADLPRYASCGFMRFKMSMFRNTTYQLLTENQKIELHNQALKYLQQYTRRCVYCGQGEFAKLLGKVPKKEERRKKLTDINKTFHMAHDVDATENKISKQPKRRLTEIEEILDVEYDDVDVTKERKKSKLKVSCLNLFRSIEKKPTLTFSNVDFSNCLCDLILMTVYIQILDHCRGIGKMELTLTALLEFVEICLLACNIPQARKLLSESETVLKKLFESDEDEIVLLPYLTAKIQTLQGQCFLESGSIFEAEETLEMALNSLGHKFPKLEMMIDLNSTVQLVNLKLKLICFNDTELKINLEGDDVDYTKQLSECLARMFDLFRFKGMKKHARLAAIWGLNAALDSKKDLHVLCKAYTNVIITAHMYQERYLIPYLEQRGINICNEKKKALESQELNVIAEFYAGIFFSRWLKGQISKAIQIGFICCRMANTIGSTFLKLLILPRLAHLLMISCRHSEVVTQLRELEFVSHRDLDKSGRTWYYALCADVHLDTGITILSFQACEEYFLQKGEQMISLHDPEAERRYFTSMWLWCIRTEEWEAAKVWSGRKVESTNVTDEHIVAATITSLKKLEGLLILYVHKLNNRNADAAVTMMEIKSIIKDAKRMCKIVEIAIPRYMLLKAYYWMIRSQVNIAMKLLKKLQTVCQKMENKMIYTWALHCEKAWSGGISSLHTDKWREISENEMLDKWDEINVNNSNMIIFTFPLPKYIL</sequence>
<evidence type="ECO:0000313" key="6">
    <source>
        <dbReference type="Proteomes" id="UP001432146"/>
    </source>
</evidence>
<dbReference type="InterPro" id="IPR027417">
    <property type="entry name" value="P-loop_NTPase"/>
</dbReference>
<dbReference type="Proteomes" id="UP001432146">
    <property type="component" value="Unassembled WGS sequence"/>
</dbReference>
<keyword evidence="6" id="KW-1185">Reference proteome</keyword>
<dbReference type="Pfam" id="PF00211">
    <property type="entry name" value="Guanylate_cyc"/>
    <property type="match status" value="1"/>
</dbReference>
<organism evidence="5 6">
    <name type="scientific">Tetragonisca angustula</name>
    <dbReference type="NCBI Taxonomy" id="166442"/>
    <lineage>
        <taxon>Eukaryota</taxon>
        <taxon>Metazoa</taxon>
        <taxon>Ecdysozoa</taxon>
        <taxon>Arthropoda</taxon>
        <taxon>Hexapoda</taxon>
        <taxon>Insecta</taxon>
        <taxon>Pterygota</taxon>
        <taxon>Neoptera</taxon>
        <taxon>Endopterygota</taxon>
        <taxon>Hymenoptera</taxon>
        <taxon>Apocrita</taxon>
        <taxon>Aculeata</taxon>
        <taxon>Apoidea</taxon>
        <taxon>Anthophila</taxon>
        <taxon>Apidae</taxon>
        <taxon>Tetragonisca</taxon>
    </lineage>
</organism>
<evidence type="ECO:0000256" key="2">
    <source>
        <dbReference type="ARBA" id="ARBA00022840"/>
    </source>
</evidence>
<evidence type="ECO:0000256" key="1">
    <source>
        <dbReference type="ARBA" id="ARBA00022741"/>
    </source>
</evidence>
<feature type="domain" description="Guanylate cyclase" evidence="4">
    <location>
        <begin position="441"/>
        <end position="478"/>
    </location>
</feature>
<dbReference type="PANTHER" id="PTHR16305">
    <property type="entry name" value="TESTICULAR SOLUBLE ADENYLYL CYCLASE"/>
    <property type="match status" value="1"/>
</dbReference>
<dbReference type="PANTHER" id="PTHR16305:SF28">
    <property type="entry name" value="GUANYLATE CYCLASE DOMAIN-CONTAINING PROTEIN"/>
    <property type="match status" value="1"/>
</dbReference>
<dbReference type="CDD" id="cd07302">
    <property type="entry name" value="CHD"/>
    <property type="match status" value="2"/>
</dbReference>
<comment type="caution">
    <text evidence="5">The sequence shown here is derived from an EMBL/GenBank/DDBJ whole genome shotgun (WGS) entry which is preliminary data.</text>
</comment>
<protein>
    <recommendedName>
        <fullName evidence="4">Guanylate cyclase domain-containing protein</fullName>
    </recommendedName>
</protein>
<dbReference type="SUPFAM" id="SSF52540">
    <property type="entry name" value="P-loop containing nucleoside triphosphate hydrolases"/>
    <property type="match status" value="1"/>
</dbReference>
<evidence type="ECO:0000256" key="3">
    <source>
        <dbReference type="ARBA" id="ARBA00023239"/>
    </source>
</evidence>
<accession>A0AAW1AL74</accession>
<dbReference type="EMBL" id="JAWNGG020000001">
    <property type="protein sequence ID" value="KAK9310729.1"/>
    <property type="molecule type" value="Genomic_DNA"/>
</dbReference>
<reference evidence="5 6" key="1">
    <citation type="submission" date="2024-05" db="EMBL/GenBank/DDBJ databases">
        <title>The nuclear and mitochondrial genome assemblies of Tetragonisca angustula (Apidae: Meliponini), a tiny yet remarkable pollinator in the Neotropics.</title>
        <authorList>
            <person name="Ferrari R."/>
            <person name="Ricardo P.C."/>
            <person name="Dias F.C."/>
            <person name="Araujo N.S."/>
            <person name="Soares D.O."/>
            <person name="Zhou Q.-S."/>
            <person name="Zhu C.-D."/>
            <person name="Coutinho L."/>
            <person name="Airas M.C."/>
            <person name="Batista T.M."/>
        </authorList>
    </citation>
    <scope>NUCLEOTIDE SEQUENCE [LARGE SCALE GENOMIC DNA]</scope>
    <source>
        <strain evidence="5">ASF017062</strain>
        <tissue evidence="5">Abdomen</tissue>
    </source>
</reference>
<dbReference type="GO" id="GO:0009190">
    <property type="term" value="P:cyclic nucleotide biosynthetic process"/>
    <property type="evidence" value="ECO:0007669"/>
    <property type="project" value="InterPro"/>
</dbReference>
<dbReference type="GO" id="GO:0005737">
    <property type="term" value="C:cytoplasm"/>
    <property type="evidence" value="ECO:0007669"/>
    <property type="project" value="TreeGrafter"/>
</dbReference>
<dbReference type="FunFam" id="3.30.70.1230:FF:000017">
    <property type="entry name" value="Adenylate cyclase type 10"/>
    <property type="match status" value="1"/>
</dbReference>
<keyword evidence="3" id="KW-0456">Lyase</keyword>
<keyword evidence="1" id="KW-0547">Nucleotide-binding</keyword>
<dbReference type="Gene3D" id="3.30.70.1230">
    <property type="entry name" value="Nucleotide cyclase"/>
    <property type="match status" value="2"/>
</dbReference>
<proteinExistence type="predicted"/>
<evidence type="ECO:0000313" key="5">
    <source>
        <dbReference type="EMBL" id="KAK9310729.1"/>
    </source>
</evidence>
<dbReference type="GO" id="GO:0005524">
    <property type="term" value="F:ATP binding"/>
    <property type="evidence" value="ECO:0007669"/>
    <property type="project" value="UniProtKB-KW"/>
</dbReference>
<name>A0AAW1AL74_9HYME</name>
<dbReference type="InterPro" id="IPR001054">
    <property type="entry name" value="A/G_cyclase"/>
</dbReference>
<evidence type="ECO:0000259" key="4">
    <source>
        <dbReference type="PROSITE" id="PS50125"/>
    </source>
</evidence>
<dbReference type="GO" id="GO:0035556">
    <property type="term" value="P:intracellular signal transduction"/>
    <property type="evidence" value="ECO:0007669"/>
    <property type="project" value="InterPro"/>
</dbReference>
<dbReference type="InterPro" id="IPR029787">
    <property type="entry name" value="Nucleotide_cyclase"/>
</dbReference>